<proteinExistence type="predicted"/>
<dbReference type="PANTHER" id="PTHR35010:SF2">
    <property type="entry name" value="BLL4672 PROTEIN"/>
    <property type="match status" value="1"/>
</dbReference>
<dbReference type="PROSITE" id="PS50943">
    <property type="entry name" value="HTH_CROC1"/>
    <property type="match status" value="1"/>
</dbReference>
<dbReference type="AlphaFoldDB" id="A0A8J3VU67"/>
<name>A0A8J3VU67_9ACTN</name>
<dbReference type="SUPFAM" id="SSF47413">
    <property type="entry name" value="lambda repressor-like DNA-binding domains"/>
    <property type="match status" value="1"/>
</dbReference>
<gene>
    <name evidence="3" type="ORF">Raf01_64850</name>
</gene>
<keyword evidence="1" id="KW-0175">Coiled coil</keyword>
<feature type="coiled-coil region" evidence="1">
    <location>
        <begin position="72"/>
        <end position="99"/>
    </location>
</feature>
<evidence type="ECO:0000256" key="1">
    <source>
        <dbReference type="SAM" id="Coils"/>
    </source>
</evidence>
<dbReference type="PANTHER" id="PTHR35010">
    <property type="entry name" value="BLL4672 PROTEIN-RELATED"/>
    <property type="match status" value="1"/>
</dbReference>
<dbReference type="GO" id="GO:0003677">
    <property type="term" value="F:DNA binding"/>
    <property type="evidence" value="ECO:0007669"/>
    <property type="project" value="InterPro"/>
</dbReference>
<dbReference type="EMBL" id="BONZ01000066">
    <property type="protein sequence ID" value="GIH18313.1"/>
    <property type="molecule type" value="Genomic_DNA"/>
</dbReference>
<dbReference type="Proteomes" id="UP000642748">
    <property type="component" value="Unassembled WGS sequence"/>
</dbReference>
<sequence length="296" mass="32897">MSSDQHGNDLARFLRARRTQLTPEQVGLPTGPGLRRTPGLRREELATLGGVSIDYYTRLERGKETRPSPAVVDSLARALRLEEDEHEHLRRLVARAAQNAPEPPTAPSRTVRPGVRLLLENLRPSPAYVLSRTLDVLAANPGGLHLYAGIDSWPVRQRNLARYYFLHPGARDLFTNWDNQIRGCVARLRALAGTAPDAPDLAQLVGELLLKSPDFARLWERYDVRAHRPGTKHFHHPRVGDLTLGYQSMQLDGTPGQRLVVYHADEAGPDHDAMVLLDMLGAQHPSAAEDRTGSAR</sequence>
<dbReference type="Pfam" id="PF17765">
    <property type="entry name" value="MLTR_LBD"/>
    <property type="match status" value="1"/>
</dbReference>
<dbReference type="Pfam" id="PF13560">
    <property type="entry name" value="HTH_31"/>
    <property type="match status" value="1"/>
</dbReference>
<dbReference type="Gene3D" id="1.10.260.40">
    <property type="entry name" value="lambda repressor-like DNA-binding domains"/>
    <property type="match status" value="1"/>
</dbReference>
<reference evidence="3" key="1">
    <citation type="submission" date="2021-01" db="EMBL/GenBank/DDBJ databases">
        <title>Whole genome shotgun sequence of Rugosimonospora africana NBRC 104875.</title>
        <authorList>
            <person name="Komaki H."/>
            <person name="Tamura T."/>
        </authorList>
    </citation>
    <scope>NUCLEOTIDE SEQUENCE</scope>
    <source>
        <strain evidence="3">NBRC 104875</strain>
    </source>
</reference>
<dbReference type="InterPro" id="IPR001387">
    <property type="entry name" value="Cro/C1-type_HTH"/>
</dbReference>
<dbReference type="SMART" id="SM00530">
    <property type="entry name" value="HTH_XRE"/>
    <property type="match status" value="1"/>
</dbReference>
<accession>A0A8J3VU67</accession>
<organism evidence="3 4">
    <name type="scientific">Rugosimonospora africana</name>
    <dbReference type="NCBI Taxonomy" id="556532"/>
    <lineage>
        <taxon>Bacteria</taxon>
        <taxon>Bacillati</taxon>
        <taxon>Actinomycetota</taxon>
        <taxon>Actinomycetes</taxon>
        <taxon>Micromonosporales</taxon>
        <taxon>Micromonosporaceae</taxon>
        <taxon>Rugosimonospora</taxon>
    </lineage>
</organism>
<dbReference type="RefSeq" id="WP_203921839.1">
    <property type="nucleotide sequence ID" value="NZ_BONZ01000066.1"/>
</dbReference>
<protein>
    <submittedName>
        <fullName evidence="3">Transcriptional regulator</fullName>
    </submittedName>
</protein>
<dbReference type="Gene3D" id="3.30.450.180">
    <property type="match status" value="1"/>
</dbReference>
<dbReference type="CDD" id="cd00093">
    <property type="entry name" value="HTH_XRE"/>
    <property type="match status" value="1"/>
</dbReference>
<feature type="domain" description="HTH cro/C1-type" evidence="2">
    <location>
        <begin position="39"/>
        <end position="86"/>
    </location>
</feature>
<comment type="caution">
    <text evidence="3">The sequence shown here is derived from an EMBL/GenBank/DDBJ whole genome shotgun (WGS) entry which is preliminary data.</text>
</comment>
<evidence type="ECO:0000313" key="3">
    <source>
        <dbReference type="EMBL" id="GIH18313.1"/>
    </source>
</evidence>
<dbReference type="InterPro" id="IPR041413">
    <property type="entry name" value="MLTR_LBD"/>
</dbReference>
<keyword evidence="4" id="KW-1185">Reference proteome</keyword>
<evidence type="ECO:0000259" key="2">
    <source>
        <dbReference type="PROSITE" id="PS50943"/>
    </source>
</evidence>
<evidence type="ECO:0000313" key="4">
    <source>
        <dbReference type="Proteomes" id="UP000642748"/>
    </source>
</evidence>
<dbReference type="InterPro" id="IPR010982">
    <property type="entry name" value="Lambda_DNA-bd_dom_sf"/>
</dbReference>